<evidence type="ECO:0000313" key="4">
    <source>
        <dbReference type="Proteomes" id="UP001497497"/>
    </source>
</evidence>
<name>A0AAV2IGF8_LYMST</name>
<evidence type="ECO:0008006" key="5">
    <source>
        <dbReference type="Google" id="ProtNLM"/>
    </source>
</evidence>
<accession>A0AAV2IGF8</accession>
<dbReference type="EMBL" id="CAXITT010000586">
    <property type="protein sequence ID" value="CAL1543983.1"/>
    <property type="molecule type" value="Genomic_DNA"/>
</dbReference>
<evidence type="ECO:0000313" key="3">
    <source>
        <dbReference type="EMBL" id="CAL1543983.1"/>
    </source>
</evidence>
<comment type="caution">
    <text evidence="3">The sequence shown here is derived from an EMBL/GenBank/DDBJ whole genome shotgun (WGS) entry which is preliminary data.</text>
</comment>
<dbReference type="Proteomes" id="UP001497497">
    <property type="component" value="Unassembled WGS sequence"/>
</dbReference>
<dbReference type="Gene3D" id="1.20.1070.10">
    <property type="entry name" value="Rhodopsin 7-helix transmembrane proteins"/>
    <property type="match status" value="1"/>
</dbReference>
<reference evidence="3 4" key="1">
    <citation type="submission" date="2024-04" db="EMBL/GenBank/DDBJ databases">
        <authorList>
            <consortium name="Genoscope - CEA"/>
            <person name="William W."/>
        </authorList>
    </citation>
    <scope>NUCLEOTIDE SEQUENCE [LARGE SCALE GENOMIC DNA]</scope>
</reference>
<keyword evidence="2" id="KW-1133">Transmembrane helix</keyword>
<keyword evidence="2" id="KW-0812">Transmembrane</keyword>
<evidence type="ECO:0000256" key="1">
    <source>
        <dbReference type="SAM" id="MobiDB-lite"/>
    </source>
</evidence>
<proteinExistence type="predicted"/>
<protein>
    <recommendedName>
        <fullName evidence="5">G-protein coupled receptors family 1 profile domain-containing protein</fullName>
    </recommendedName>
</protein>
<keyword evidence="4" id="KW-1185">Reference proteome</keyword>
<feature type="transmembrane region" description="Helical" evidence="2">
    <location>
        <begin position="20"/>
        <end position="41"/>
    </location>
</feature>
<evidence type="ECO:0000256" key="2">
    <source>
        <dbReference type="SAM" id="Phobius"/>
    </source>
</evidence>
<feature type="region of interest" description="Disordered" evidence="1">
    <location>
        <begin position="247"/>
        <end position="271"/>
    </location>
</feature>
<feature type="transmembrane region" description="Helical" evidence="2">
    <location>
        <begin position="310"/>
        <end position="329"/>
    </location>
</feature>
<feature type="transmembrane region" description="Helical" evidence="2">
    <location>
        <begin position="132"/>
        <end position="154"/>
    </location>
</feature>
<organism evidence="3 4">
    <name type="scientific">Lymnaea stagnalis</name>
    <name type="common">Great pond snail</name>
    <name type="synonym">Helix stagnalis</name>
    <dbReference type="NCBI Taxonomy" id="6523"/>
    <lineage>
        <taxon>Eukaryota</taxon>
        <taxon>Metazoa</taxon>
        <taxon>Spiralia</taxon>
        <taxon>Lophotrochozoa</taxon>
        <taxon>Mollusca</taxon>
        <taxon>Gastropoda</taxon>
        <taxon>Heterobranchia</taxon>
        <taxon>Euthyneura</taxon>
        <taxon>Panpulmonata</taxon>
        <taxon>Hygrophila</taxon>
        <taxon>Lymnaeoidea</taxon>
        <taxon>Lymnaeidae</taxon>
        <taxon>Lymnaea</taxon>
    </lineage>
</organism>
<feature type="transmembrane region" description="Helical" evidence="2">
    <location>
        <begin position="282"/>
        <end position="304"/>
    </location>
</feature>
<feature type="transmembrane region" description="Helical" evidence="2">
    <location>
        <begin position="53"/>
        <end position="72"/>
    </location>
</feature>
<keyword evidence="2" id="KW-0472">Membrane</keyword>
<feature type="transmembrane region" description="Helical" evidence="2">
    <location>
        <begin position="174"/>
        <end position="194"/>
    </location>
</feature>
<gene>
    <name evidence="3" type="ORF">GSLYS_00017496001</name>
</gene>
<sequence>MYSYNNDGFDPIAYLKANKALYIIFIILILLANGLLIFKNVRKGDFMYKPKSLTILSLAIGDVLLALFPMVVQTKVLFGDYAVTGLSCSTTITSGAYSPYLITFVYGIGLMVLGFEIIQSQKSSPTNKNTQIIYSLAYSSFPWILGLIVVLPLGMANLNIDTCQGTQTVGQARALVVIGIILPALGAVITSIIVKNKKPQTVNSPAQALGVLNSHSSAHPNNTMNQGYAQQPPQLYNQPPTQPYSLPGQAQYGNPSYPGSGSDAPTLTQWGHPNTQPKVNRLLAIAIVYFVLVSPLAIYLLSYILNSHAVSLGLVLGKVVDGLVIWLNYSRSIVTPLMMYGYADD</sequence>
<feature type="compositionally biased region" description="Polar residues" evidence="1">
    <location>
        <begin position="251"/>
        <end position="271"/>
    </location>
</feature>
<feature type="transmembrane region" description="Helical" evidence="2">
    <location>
        <begin position="100"/>
        <end position="120"/>
    </location>
</feature>
<dbReference type="AlphaFoldDB" id="A0AAV2IGF8"/>